<dbReference type="GO" id="GO:0008311">
    <property type="term" value="F:double-stranded DNA 3'-5' DNA exonuclease activity"/>
    <property type="evidence" value="ECO:0007669"/>
    <property type="project" value="InterPro"/>
</dbReference>
<dbReference type="InterPro" id="IPR036691">
    <property type="entry name" value="Endo/exonu/phosph_ase_sf"/>
</dbReference>
<gene>
    <name evidence="2" type="ORF">RI129_011963</name>
</gene>
<evidence type="ECO:0000313" key="3">
    <source>
        <dbReference type="Proteomes" id="UP001329430"/>
    </source>
</evidence>
<organism evidence="2 3">
    <name type="scientific">Pyrocoelia pectoralis</name>
    <dbReference type="NCBI Taxonomy" id="417401"/>
    <lineage>
        <taxon>Eukaryota</taxon>
        <taxon>Metazoa</taxon>
        <taxon>Ecdysozoa</taxon>
        <taxon>Arthropoda</taxon>
        <taxon>Hexapoda</taxon>
        <taxon>Insecta</taxon>
        <taxon>Pterygota</taxon>
        <taxon>Neoptera</taxon>
        <taxon>Endopterygota</taxon>
        <taxon>Coleoptera</taxon>
        <taxon>Polyphaga</taxon>
        <taxon>Elateriformia</taxon>
        <taxon>Elateroidea</taxon>
        <taxon>Lampyridae</taxon>
        <taxon>Lampyrinae</taxon>
        <taxon>Pyrocoelia</taxon>
    </lineage>
</organism>
<feature type="domain" description="Endonuclease/exonuclease/phosphatase" evidence="1">
    <location>
        <begin position="22"/>
        <end position="223"/>
    </location>
</feature>
<name>A0AAN7ZGB4_9COLE</name>
<dbReference type="PANTHER" id="PTHR43250">
    <property type="entry name" value="EXODEOXYRIBONUCLEASE III"/>
    <property type="match status" value="1"/>
</dbReference>
<dbReference type="InterPro" id="IPR037493">
    <property type="entry name" value="ExoIII-like"/>
</dbReference>
<dbReference type="Proteomes" id="UP001329430">
    <property type="component" value="Chromosome 9"/>
</dbReference>
<dbReference type="PANTHER" id="PTHR43250:SF2">
    <property type="entry name" value="EXODEOXYRIBONUCLEASE III"/>
    <property type="match status" value="1"/>
</dbReference>
<dbReference type="GO" id="GO:0006281">
    <property type="term" value="P:DNA repair"/>
    <property type="evidence" value="ECO:0007669"/>
    <property type="project" value="InterPro"/>
</dbReference>
<reference evidence="2 3" key="1">
    <citation type="journal article" date="2024" name="Insects">
        <title>An Improved Chromosome-Level Genome Assembly of the Firefly Pyrocoelia pectoralis.</title>
        <authorList>
            <person name="Fu X."/>
            <person name="Meyer-Rochow V.B."/>
            <person name="Ballantyne L."/>
            <person name="Zhu X."/>
        </authorList>
    </citation>
    <scope>NUCLEOTIDE SEQUENCE [LARGE SCALE GENOMIC DNA]</scope>
    <source>
        <strain evidence="2">XCY_ONT2</strain>
    </source>
</reference>
<sequence length="269" mass="30803">MEKDMSVGQTVHEGKKNKFTIGTWNVRGTYAAGGLKQLVREMECYKLDIIAVQETKQRGTGIAEVEKTIFFKSGGRDRMLGTGFLVGDRLKRKVINFNPITERLCSIRLKGEKRNISIINVHAPSVEKEDDEKERYYELLENECDKLPKFDAKIVIGDCNAKVGKEDVYRRVAGQRSKHEVSNDNGQRLINFAMERDMDIYKGTWKSPDGRVVNQIDHVLIERKHENKISNVRSTRGAEADSDHFLVKVTTKNLMETREIGNSQRIKEN</sequence>
<dbReference type="CDD" id="cd09076">
    <property type="entry name" value="L1-EN"/>
    <property type="match status" value="1"/>
</dbReference>
<keyword evidence="3" id="KW-1185">Reference proteome</keyword>
<evidence type="ECO:0000313" key="2">
    <source>
        <dbReference type="EMBL" id="KAK5639471.1"/>
    </source>
</evidence>
<protein>
    <recommendedName>
        <fullName evidence="1">Endonuclease/exonuclease/phosphatase domain-containing protein</fullName>
    </recommendedName>
</protein>
<dbReference type="Pfam" id="PF03372">
    <property type="entry name" value="Exo_endo_phos"/>
    <property type="match status" value="1"/>
</dbReference>
<dbReference type="EMBL" id="JAVRBK010000009">
    <property type="protein sequence ID" value="KAK5639471.1"/>
    <property type="molecule type" value="Genomic_DNA"/>
</dbReference>
<proteinExistence type="predicted"/>
<accession>A0AAN7ZGB4</accession>
<dbReference type="SUPFAM" id="SSF56219">
    <property type="entry name" value="DNase I-like"/>
    <property type="match status" value="1"/>
</dbReference>
<dbReference type="Gene3D" id="3.60.10.10">
    <property type="entry name" value="Endonuclease/exonuclease/phosphatase"/>
    <property type="match status" value="1"/>
</dbReference>
<dbReference type="AlphaFoldDB" id="A0AAN7ZGB4"/>
<comment type="caution">
    <text evidence="2">The sequence shown here is derived from an EMBL/GenBank/DDBJ whole genome shotgun (WGS) entry which is preliminary data.</text>
</comment>
<dbReference type="InterPro" id="IPR005135">
    <property type="entry name" value="Endo/exonuclease/phosphatase"/>
</dbReference>
<evidence type="ECO:0000259" key="1">
    <source>
        <dbReference type="Pfam" id="PF03372"/>
    </source>
</evidence>